<evidence type="ECO:0000256" key="2">
    <source>
        <dbReference type="ARBA" id="ARBA00005199"/>
    </source>
</evidence>
<evidence type="ECO:0000256" key="6">
    <source>
        <dbReference type="RuleBase" id="RU361117"/>
    </source>
</evidence>
<dbReference type="InterPro" id="IPR036412">
    <property type="entry name" value="HAD-like_sf"/>
</dbReference>
<evidence type="ECO:0000256" key="4">
    <source>
        <dbReference type="ARBA" id="ARBA00022801"/>
    </source>
</evidence>
<comment type="function">
    <text evidence="5 6">Removes the phosphate from trehalose 6-phosphate to produce free trehalose.</text>
</comment>
<dbReference type="InterPro" id="IPR006379">
    <property type="entry name" value="HAD-SF_hydro_IIB"/>
</dbReference>
<dbReference type="Gene3D" id="3.30.70.1020">
    <property type="entry name" value="Trehalose-6-phosphate phosphatase related protein, domain 2"/>
    <property type="match status" value="1"/>
</dbReference>
<keyword evidence="6" id="KW-0460">Magnesium</keyword>
<keyword evidence="8" id="KW-1185">Reference proteome</keyword>
<dbReference type="PANTHER" id="PTHR43768:SF3">
    <property type="entry name" value="TREHALOSE 6-PHOSPHATE PHOSPHATASE"/>
    <property type="match status" value="1"/>
</dbReference>
<dbReference type="Proteomes" id="UP001501285">
    <property type="component" value="Unassembled WGS sequence"/>
</dbReference>
<sequence length="271" mass="28086">MGPVVKDQEPLSDAVARAASVQSLLVATDYDGVLAPLVADPMQATPLPGTIDTLRALAALPGVHVAVVSGRDLETLRTLTGIGEEEPLVLIGSHGAESSSAAVREAMEAAAVTPDDEVTLAGLRSDIEALVSEHHPEANVEHKSAAVVVHVRGIPREAGDAAIADARRVALDHPGVKVLKGKSVLELSVSHADKGSAVTALGRHVGAAARLYLGDDVTDEDAFTRMRRPEDVTVKVGTGSTAARYRVDDEQAVAELLTQLHQSCAAAHPAS</sequence>
<comment type="similarity">
    <text evidence="3 6">Belongs to the trehalose phosphatase family.</text>
</comment>
<dbReference type="InterPro" id="IPR023214">
    <property type="entry name" value="HAD_sf"/>
</dbReference>
<evidence type="ECO:0000256" key="5">
    <source>
        <dbReference type="ARBA" id="ARBA00024179"/>
    </source>
</evidence>
<evidence type="ECO:0000313" key="8">
    <source>
        <dbReference type="Proteomes" id="UP001501285"/>
    </source>
</evidence>
<proteinExistence type="inferred from homology"/>
<accession>A0ABN2U885</accession>
<dbReference type="SUPFAM" id="SSF56784">
    <property type="entry name" value="HAD-like"/>
    <property type="match status" value="1"/>
</dbReference>
<dbReference type="Gene3D" id="3.40.50.1000">
    <property type="entry name" value="HAD superfamily/HAD-like"/>
    <property type="match status" value="1"/>
</dbReference>
<dbReference type="Pfam" id="PF02358">
    <property type="entry name" value="Trehalose_PPase"/>
    <property type="match status" value="1"/>
</dbReference>
<evidence type="ECO:0000313" key="7">
    <source>
        <dbReference type="EMBL" id="GAA2031720.1"/>
    </source>
</evidence>
<keyword evidence="6" id="KW-0479">Metal-binding</keyword>
<dbReference type="PANTHER" id="PTHR43768">
    <property type="entry name" value="TREHALOSE 6-PHOSPHATE PHOSPHATASE"/>
    <property type="match status" value="1"/>
</dbReference>
<dbReference type="EMBL" id="BAAANB010000021">
    <property type="protein sequence ID" value="GAA2031720.1"/>
    <property type="molecule type" value="Genomic_DNA"/>
</dbReference>
<dbReference type="InterPro" id="IPR044651">
    <property type="entry name" value="OTSB-like"/>
</dbReference>
<evidence type="ECO:0000256" key="3">
    <source>
        <dbReference type="ARBA" id="ARBA00008770"/>
    </source>
</evidence>
<protein>
    <recommendedName>
        <fullName evidence="6">Trehalose 6-phosphate phosphatase</fullName>
        <ecNumber evidence="6">3.1.3.12</ecNumber>
    </recommendedName>
</protein>
<keyword evidence="4 6" id="KW-0378">Hydrolase</keyword>
<dbReference type="NCBIfam" id="TIGR01484">
    <property type="entry name" value="HAD-SF-IIB"/>
    <property type="match status" value="1"/>
</dbReference>
<comment type="catalytic activity">
    <reaction evidence="1 6">
        <text>alpha,alpha-trehalose 6-phosphate + H2O = alpha,alpha-trehalose + phosphate</text>
        <dbReference type="Rhea" id="RHEA:23420"/>
        <dbReference type="ChEBI" id="CHEBI:15377"/>
        <dbReference type="ChEBI" id="CHEBI:16551"/>
        <dbReference type="ChEBI" id="CHEBI:43474"/>
        <dbReference type="ChEBI" id="CHEBI:58429"/>
        <dbReference type="EC" id="3.1.3.12"/>
    </reaction>
</comment>
<name>A0ABN2U885_9MICO</name>
<comment type="cofactor">
    <cofactor evidence="6">
        <name>Mg(2+)</name>
        <dbReference type="ChEBI" id="CHEBI:18420"/>
    </cofactor>
</comment>
<organism evidence="7 8">
    <name type="scientific">Terrabacter terrae</name>
    <dbReference type="NCBI Taxonomy" id="318434"/>
    <lineage>
        <taxon>Bacteria</taxon>
        <taxon>Bacillati</taxon>
        <taxon>Actinomycetota</taxon>
        <taxon>Actinomycetes</taxon>
        <taxon>Micrococcales</taxon>
        <taxon>Intrasporangiaceae</taxon>
        <taxon>Terrabacter</taxon>
    </lineage>
</organism>
<gene>
    <name evidence="7" type="ORF">GCM10009740_22060</name>
</gene>
<comment type="pathway">
    <text evidence="2 6">Glycan biosynthesis; trehalose biosynthesis.</text>
</comment>
<reference evidence="7 8" key="1">
    <citation type="journal article" date="2019" name="Int. J. Syst. Evol. Microbiol.">
        <title>The Global Catalogue of Microorganisms (GCM) 10K type strain sequencing project: providing services to taxonomists for standard genome sequencing and annotation.</title>
        <authorList>
            <consortium name="The Broad Institute Genomics Platform"/>
            <consortium name="The Broad Institute Genome Sequencing Center for Infectious Disease"/>
            <person name="Wu L."/>
            <person name="Ma J."/>
        </authorList>
    </citation>
    <scope>NUCLEOTIDE SEQUENCE [LARGE SCALE GENOMIC DNA]</scope>
    <source>
        <strain evidence="7 8">JCM 14283</strain>
    </source>
</reference>
<dbReference type="InterPro" id="IPR003337">
    <property type="entry name" value="Trehalose_PPase"/>
</dbReference>
<dbReference type="EC" id="3.1.3.12" evidence="6"/>
<comment type="caution">
    <text evidence="7">The sequence shown here is derived from an EMBL/GenBank/DDBJ whole genome shotgun (WGS) entry which is preliminary data.</text>
</comment>
<evidence type="ECO:0000256" key="1">
    <source>
        <dbReference type="ARBA" id="ARBA00000500"/>
    </source>
</evidence>
<dbReference type="NCBIfam" id="TIGR00685">
    <property type="entry name" value="T6PP"/>
    <property type="match status" value="1"/>
</dbReference>